<keyword evidence="1" id="KW-0812">Transmembrane</keyword>
<evidence type="ECO:0000313" key="3">
    <source>
        <dbReference type="Proteomes" id="UP001418796"/>
    </source>
</evidence>
<organism evidence="2 3">
    <name type="scientific">Alkalicoccobacillus gibsonii</name>
    <dbReference type="NCBI Taxonomy" id="79881"/>
    <lineage>
        <taxon>Bacteria</taxon>
        <taxon>Bacillati</taxon>
        <taxon>Bacillota</taxon>
        <taxon>Bacilli</taxon>
        <taxon>Bacillales</taxon>
        <taxon>Bacillaceae</taxon>
        <taxon>Alkalicoccobacillus</taxon>
    </lineage>
</organism>
<dbReference type="EMBL" id="JBCITK010000001">
    <property type="protein sequence ID" value="MEN0642679.1"/>
    <property type="molecule type" value="Genomic_DNA"/>
</dbReference>
<keyword evidence="3" id="KW-1185">Reference proteome</keyword>
<dbReference type="Proteomes" id="UP001418796">
    <property type="component" value="Unassembled WGS sequence"/>
</dbReference>
<protein>
    <submittedName>
        <fullName evidence="2">Uncharacterized protein</fullName>
    </submittedName>
</protein>
<accession>A0ABU9VFJ4</accession>
<name>A0ABU9VFJ4_9BACI</name>
<gene>
    <name evidence="2" type="ORF">MKY91_05840</name>
</gene>
<reference evidence="2 3" key="1">
    <citation type="submission" date="2024-03" db="EMBL/GenBank/DDBJ databases">
        <title>Bacilli Hybrid Assemblies.</title>
        <authorList>
            <person name="Kovac J."/>
        </authorList>
    </citation>
    <scope>NUCLEOTIDE SEQUENCE [LARGE SCALE GENOMIC DNA]</scope>
    <source>
        <strain evidence="2 3">FSL R7-0666</strain>
    </source>
</reference>
<evidence type="ECO:0000313" key="2">
    <source>
        <dbReference type="EMBL" id="MEN0642679.1"/>
    </source>
</evidence>
<sequence>MSKSSKDQTVFYSIKGSTIRNFIIIDCISGTGIYYVAKIVTTSIVIGIVSSVVGTVEMKKLSNRKRLKND</sequence>
<keyword evidence="1" id="KW-1133">Transmembrane helix</keyword>
<evidence type="ECO:0000256" key="1">
    <source>
        <dbReference type="SAM" id="Phobius"/>
    </source>
</evidence>
<feature type="transmembrane region" description="Helical" evidence="1">
    <location>
        <begin position="33"/>
        <end position="56"/>
    </location>
</feature>
<dbReference type="RefSeq" id="WP_343129761.1">
    <property type="nucleotide sequence ID" value="NZ_JBCITK010000001.1"/>
</dbReference>
<proteinExistence type="predicted"/>
<comment type="caution">
    <text evidence="2">The sequence shown here is derived from an EMBL/GenBank/DDBJ whole genome shotgun (WGS) entry which is preliminary data.</text>
</comment>
<keyword evidence="1" id="KW-0472">Membrane</keyword>